<dbReference type="Pfam" id="PF01435">
    <property type="entry name" value="Peptidase_M48"/>
    <property type="match status" value="1"/>
</dbReference>
<feature type="transmembrane region" description="Helical" evidence="11">
    <location>
        <begin position="152"/>
        <end position="172"/>
    </location>
</feature>
<dbReference type="CDD" id="cd07327">
    <property type="entry name" value="M48B_HtpX_like"/>
    <property type="match status" value="1"/>
</dbReference>
<dbReference type="GO" id="GO:0006508">
    <property type="term" value="P:proteolysis"/>
    <property type="evidence" value="ECO:0007669"/>
    <property type="project" value="UniProtKB-KW"/>
</dbReference>
<keyword evidence="14" id="KW-1185">Reference proteome</keyword>
<evidence type="ECO:0000256" key="5">
    <source>
        <dbReference type="ARBA" id="ARBA00022723"/>
    </source>
</evidence>
<evidence type="ECO:0000256" key="3">
    <source>
        <dbReference type="ARBA" id="ARBA00022670"/>
    </source>
</evidence>
<evidence type="ECO:0000259" key="12">
    <source>
        <dbReference type="Pfam" id="PF01435"/>
    </source>
</evidence>
<evidence type="ECO:0000256" key="4">
    <source>
        <dbReference type="ARBA" id="ARBA00022692"/>
    </source>
</evidence>
<keyword evidence="13" id="KW-0346">Stress response</keyword>
<feature type="binding site" evidence="11">
    <location>
        <position position="146"/>
    </location>
    <ligand>
        <name>Zn(2+)</name>
        <dbReference type="ChEBI" id="CHEBI:29105"/>
        <note>catalytic</note>
    </ligand>
</feature>
<reference evidence="14" key="1">
    <citation type="submission" date="2016-10" db="EMBL/GenBank/DDBJ databases">
        <authorList>
            <person name="Varghese N."/>
            <person name="Submissions S."/>
        </authorList>
    </citation>
    <scope>NUCLEOTIDE SEQUENCE [LARGE SCALE GENOMIC DNA]</scope>
    <source>
        <strain evidence="14">DSM 22427</strain>
    </source>
</reference>
<protein>
    <recommendedName>
        <fullName evidence="11">Protease HtpX homolog</fullName>
        <ecNumber evidence="11">3.4.24.-</ecNumber>
    </recommendedName>
</protein>
<dbReference type="Proteomes" id="UP000199199">
    <property type="component" value="Unassembled WGS sequence"/>
</dbReference>
<sequence length="303" mass="32898">MDWQPDWGLRARMGLTMFLLFAVYLFFIAGLTTVFGGGASSLLLVALLFGSFSLIQFFYSDKLALWSMGASEVEREEYPQLHAAVDRLSQQADLPKPKVAVVDSKVPNAFATGRSPSNAVVAVTTGLMNTLDQEELDGVLAHELAHVKNRDVAVMTIASFLSTIAFLIVRFGGQMMLFTGGGRGHGDDARGAAGLLVAILISLLVWIVSYLLIRALSRYREFAADRGAAAITGNPGALASALMKISGEVDKVPDEDLREEAEMNAFFIIPLKSGIVGRLFSTHPSTERRIEQLRDLERETATA</sequence>
<evidence type="ECO:0000256" key="11">
    <source>
        <dbReference type="HAMAP-Rule" id="MF_00188"/>
    </source>
</evidence>
<organism evidence="13 14">
    <name type="scientific">Halostagnicola kamekurae</name>
    <dbReference type="NCBI Taxonomy" id="619731"/>
    <lineage>
        <taxon>Archaea</taxon>
        <taxon>Methanobacteriati</taxon>
        <taxon>Methanobacteriota</taxon>
        <taxon>Stenosarchaea group</taxon>
        <taxon>Halobacteria</taxon>
        <taxon>Halobacteriales</taxon>
        <taxon>Natrialbaceae</taxon>
        <taxon>Halostagnicola</taxon>
    </lineage>
</organism>
<comment type="cofactor">
    <cofactor evidence="11">
        <name>Zn(2+)</name>
        <dbReference type="ChEBI" id="CHEBI:29105"/>
    </cofactor>
    <text evidence="11">Binds 1 zinc ion per subunit.</text>
</comment>
<dbReference type="RefSeq" id="WP_092901028.1">
    <property type="nucleotide sequence ID" value="NZ_FOZS01000001.1"/>
</dbReference>
<keyword evidence="9 11" id="KW-0482">Metalloprotease</keyword>
<keyword evidence="2 11" id="KW-1003">Cell membrane</keyword>
<accession>A0A1I6PCZ8</accession>
<feature type="transmembrane region" description="Helical" evidence="11">
    <location>
        <begin position="41"/>
        <end position="59"/>
    </location>
</feature>
<gene>
    <name evidence="11" type="primary">htpX</name>
    <name evidence="13" type="ORF">SAMN04488556_0473</name>
</gene>
<feature type="transmembrane region" description="Helical" evidence="11">
    <location>
        <begin position="192"/>
        <end position="213"/>
    </location>
</feature>
<evidence type="ECO:0000256" key="1">
    <source>
        <dbReference type="ARBA" id="ARBA00009779"/>
    </source>
</evidence>
<dbReference type="InterPro" id="IPR001915">
    <property type="entry name" value="Peptidase_M48"/>
</dbReference>
<feature type="transmembrane region" description="Helical" evidence="11">
    <location>
        <begin position="12"/>
        <end position="35"/>
    </location>
</feature>
<evidence type="ECO:0000256" key="6">
    <source>
        <dbReference type="ARBA" id="ARBA00022801"/>
    </source>
</evidence>
<keyword evidence="4 11" id="KW-0812">Transmembrane</keyword>
<dbReference type="InterPro" id="IPR022919">
    <property type="entry name" value="Pept_M48_protease_HtpX"/>
</dbReference>
<dbReference type="PANTHER" id="PTHR43221:SF2">
    <property type="entry name" value="PROTEASE HTPX HOMOLOG"/>
    <property type="match status" value="1"/>
</dbReference>
<feature type="domain" description="Peptidase M48" evidence="12">
    <location>
        <begin position="79"/>
        <end position="296"/>
    </location>
</feature>
<evidence type="ECO:0000256" key="7">
    <source>
        <dbReference type="ARBA" id="ARBA00022833"/>
    </source>
</evidence>
<feature type="binding site" evidence="11">
    <location>
        <position position="221"/>
    </location>
    <ligand>
        <name>Zn(2+)</name>
        <dbReference type="ChEBI" id="CHEBI:29105"/>
        <note>catalytic</note>
    </ligand>
</feature>
<feature type="binding site" evidence="11">
    <location>
        <position position="142"/>
    </location>
    <ligand>
        <name>Zn(2+)</name>
        <dbReference type="ChEBI" id="CHEBI:29105"/>
        <note>catalytic</note>
    </ligand>
</feature>
<dbReference type="AlphaFoldDB" id="A0A1I6PCZ8"/>
<evidence type="ECO:0000313" key="14">
    <source>
        <dbReference type="Proteomes" id="UP000199199"/>
    </source>
</evidence>
<keyword evidence="3 11" id="KW-0645">Protease</keyword>
<dbReference type="OrthoDB" id="28389at2157"/>
<dbReference type="HAMAP" id="MF_00188">
    <property type="entry name" value="Pept_M48_protease_HtpX"/>
    <property type="match status" value="1"/>
</dbReference>
<keyword evidence="10 11" id="KW-0472">Membrane</keyword>
<dbReference type="InterPro" id="IPR050083">
    <property type="entry name" value="HtpX_protease"/>
</dbReference>
<dbReference type="EMBL" id="FOZS01000001">
    <property type="protein sequence ID" value="SFS38051.1"/>
    <property type="molecule type" value="Genomic_DNA"/>
</dbReference>
<comment type="subcellular location">
    <subcellularLocation>
        <location evidence="11">Cell membrane</location>
        <topology evidence="11">Multi-pass membrane protein</topology>
    </subcellularLocation>
</comment>
<dbReference type="EC" id="3.4.24.-" evidence="11"/>
<proteinExistence type="inferred from homology"/>
<evidence type="ECO:0000256" key="9">
    <source>
        <dbReference type="ARBA" id="ARBA00023049"/>
    </source>
</evidence>
<keyword evidence="8 11" id="KW-1133">Transmembrane helix</keyword>
<dbReference type="Gene3D" id="3.30.2010.10">
    <property type="entry name" value="Metalloproteases ('zincins'), catalytic domain"/>
    <property type="match status" value="1"/>
</dbReference>
<dbReference type="GO" id="GO:0005886">
    <property type="term" value="C:plasma membrane"/>
    <property type="evidence" value="ECO:0007669"/>
    <property type="project" value="UniProtKB-SubCell"/>
</dbReference>
<dbReference type="GO" id="GO:0008270">
    <property type="term" value="F:zinc ion binding"/>
    <property type="evidence" value="ECO:0007669"/>
    <property type="project" value="UniProtKB-UniRule"/>
</dbReference>
<keyword evidence="5 11" id="KW-0479">Metal-binding</keyword>
<evidence type="ECO:0000256" key="2">
    <source>
        <dbReference type="ARBA" id="ARBA00022475"/>
    </source>
</evidence>
<evidence type="ECO:0000313" key="13">
    <source>
        <dbReference type="EMBL" id="SFS38051.1"/>
    </source>
</evidence>
<evidence type="ECO:0000256" key="10">
    <source>
        <dbReference type="ARBA" id="ARBA00023136"/>
    </source>
</evidence>
<dbReference type="GO" id="GO:0004222">
    <property type="term" value="F:metalloendopeptidase activity"/>
    <property type="evidence" value="ECO:0007669"/>
    <property type="project" value="UniProtKB-UniRule"/>
</dbReference>
<dbReference type="PANTHER" id="PTHR43221">
    <property type="entry name" value="PROTEASE HTPX"/>
    <property type="match status" value="1"/>
</dbReference>
<name>A0A1I6PCZ8_9EURY</name>
<keyword evidence="6 11" id="KW-0378">Hydrolase</keyword>
<keyword evidence="7 11" id="KW-0862">Zinc</keyword>
<comment type="similarity">
    <text evidence="1 11">Belongs to the peptidase M48B family.</text>
</comment>
<evidence type="ECO:0000256" key="8">
    <source>
        <dbReference type="ARBA" id="ARBA00022989"/>
    </source>
</evidence>
<feature type="active site" evidence="11">
    <location>
        <position position="143"/>
    </location>
</feature>
<dbReference type="NCBIfam" id="NF002669">
    <property type="entry name" value="PRK02391.1"/>
    <property type="match status" value="1"/>
</dbReference>